<accession>A0A1I7RNN1</accession>
<feature type="region of interest" description="Disordered" evidence="9">
    <location>
        <begin position="135"/>
        <end position="155"/>
    </location>
</feature>
<evidence type="ECO:0000256" key="6">
    <source>
        <dbReference type="ARBA" id="ARBA00047761"/>
    </source>
</evidence>
<dbReference type="InterPro" id="IPR029052">
    <property type="entry name" value="Metallo-depent_PP-like"/>
</dbReference>
<comment type="cofactor">
    <cofactor evidence="1">
        <name>Mn(2+)</name>
        <dbReference type="ChEBI" id="CHEBI:29035"/>
    </cofactor>
</comment>
<dbReference type="WBParaSite" id="BXY_0231800.1">
    <property type="protein sequence ID" value="BXY_0231800.1"/>
    <property type="gene ID" value="BXY_0231800"/>
</dbReference>
<dbReference type="Proteomes" id="UP000582659">
    <property type="component" value="Unassembled WGS sequence"/>
</dbReference>
<protein>
    <recommendedName>
        <fullName evidence="8">Serine/threonine-protein phosphatase</fullName>
        <ecNumber evidence="8">3.1.3.16</ecNumber>
    </recommendedName>
</protein>
<gene>
    <name evidence="11" type="ORF">BXYJ_LOCUS12245</name>
</gene>
<dbReference type="InterPro" id="IPR050341">
    <property type="entry name" value="PP1_catalytic_subunit"/>
</dbReference>
<reference evidence="11" key="2">
    <citation type="submission" date="2020-09" db="EMBL/GenBank/DDBJ databases">
        <authorList>
            <person name="Kikuchi T."/>
        </authorList>
    </citation>
    <scope>NUCLEOTIDE SEQUENCE</scope>
    <source>
        <strain evidence="11">Ka4C1</strain>
    </source>
</reference>
<dbReference type="EMBL" id="CAJFCV020000005">
    <property type="protein sequence ID" value="CAG9124173.1"/>
    <property type="molecule type" value="Genomic_DNA"/>
</dbReference>
<dbReference type="PRINTS" id="PR00114">
    <property type="entry name" value="STPHPHTASE"/>
</dbReference>
<evidence type="ECO:0000256" key="1">
    <source>
        <dbReference type="ARBA" id="ARBA00001936"/>
    </source>
</evidence>
<dbReference type="SMART" id="SM00156">
    <property type="entry name" value="PP2Ac"/>
    <property type="match status" value="1"/>
</dbReference>
<evidence type="ECO:0000313" key="11">
    <source>
        <dbReference type="EMBL" id="CAD5232154.1"/>
    </source>
</evidence>
<dbReference type="OrthoDB" id="5859363at2759"/>
<evidence type="ECO:0000256" key="9">
    <source>
        <dbReference type="SAM" id="MobiDB-lite"/>
    </source>
</evidence>
<dbReference type="PANTHER" id="PTHR11668">
    <property type="entry name" value="SERINE/THREONINE PROTEIN PHOSPHATASE"/>
    <property type="match status" value="1"/>
</dbReference>
<dbReference type="Pfam" id="PF00149">
    <property type="entry name" value="Metallophos"/>
    <property type="match status" value="1"/>
</dbReference>
<dbReference type="SUPFAM" id="SSF56300">
    <property type="entry name" value="Metallo-dependent phosphatases"/>
    <property type="match status" value="1"/>
</dbReference>
<comment type="catalytic activity">
    <reaction evidence="7 8">
        <text>O-phospho-L-threonyl-[protein] + H2O = L-threonyl-[protein] + phosphate</text>
        <dbReference type="Rhea" id="RHEA:47004"/>
        <dbReference type="Rhea" id="RHEA-COMP:11060"/>
        <dbReference type="Rhea" id="RHEA-COMP:11605"/>
        <dbReference type="ChEBI" id="CHEBI:15377"/>
        <dbReference type="ChEBI" id="CHEBI:30013"/>
        <dbReference type="ChEBI" id="CHEBI:43474"/>
        <dbReference type="ChEBI" id="CHEBI:61977"/>
        <dbReference type="EC" id="3.1.3.16"/>
    </reaction>
</comment>
<comment type="similarity">
    <text evidence="8">Belongs to the PPP phosphatase family.</text>
</comment>
<feature type="domain" description="Serine/threonine specific protein phosphatases" evidence="10">
    <location>
        <begin position="358"/>
        <end position="363"/>
    </location>
</feature>
<dbReference type="InterPro" id="IPR004843">
    <property type="entry name" value="Calcineurin-like_PHP"/>
</dbReference>
<evidence type="ECO:0000313" key="12">
    <source>
        <dbReference type="Proteomes" id="UP000095284"/>
    </source>
</evidence>
<feature type="compositionally biased region" description="Basic and acidic residues" evidence="9">
    <location>
        <begin position="39"/>
        <end position="53"/>
    </location>
</feature>
<evidence type="ECO:0000313" key="13">
    <source>
        <dbReference type="Proteomes" id="UP000659654"/>
    </source>
</evidence>
<dbReference type="Gene3D" id="3.60.21.10">
    <property type="match status" value="1"/>
</dbReference>
<dbReference type="PANTHER" id="PTHR11668:SF300">
    <property type="entry name" value="SERINE_THREONINE-PROTEIN PHOSPHATASE"/>
    <property type="match status" value="1"/>
</dbReference>
<evidence type="ECO:0000256" key="8">
    <source>
        <dbReference type="RuleBase" id="RU004273"/>
    </source>
</evidence>
<keyword evidence="4" id="KW-0904">Protein phosphatase</keyword>
<evidence type="ECO:0000256" key="3">
    <source>
        <dbReference type="ARBA" id="ARBA00022801"/>
    </source>
</evidence>
<feature type="compositionally biased region" description="Basic and acidic residues" evidence="9">
    <location>
        <begin position="7"/>
        <end position="27"/>
    </location>
</feature>
<proteinExistence type="inferred from homology"/>
<dbReference type="EC" id="3.1.3.16" evidence="8"/>
<dbReference type="eggNOG" id="KOG0374">
    <property type="taxonomic scope" value="Eukaryota"/>
</dbReference>
<feature type="region of interest" description="Disordered" evidence="9">
    <location>
        <begin position="1"/>
        <end position="97"/>
    </location>
</feature>
<organism evidence="12 14">
    <name type="scientific">Bursaphelenchus xylophilus</name>
    <name type="common">Pinewood nematode worm</name>
    <name type="synonym">Aphelenchoides xylophilus</name>
    <dbReference type="NCBI Taxonomy" id="6326"/>
    <lineage>
        <taxon>Eukaryota</taxon>
        <taxon>Metazoa</taxon>
        <taxon>Ecdysozoa</taxon>
        <taxon>Nematoda</taxon>
        <taxon>Chromadorea</taxon>
        <taxon>Rhabditida</taxon>
        <taxon>Tylenchina</taxon>
        <taxon>Tylenchomorpha</taxon>
        <taxon>Aphelenchoidea</taxon>
        <taxon>Aphelenchoididae</taxon>
        <taxon>Bursaphelenchus</taxon>
    </lineage>
</organism>
<keyword evidence="3 8" id="KW-0378">Hydrolase</keyword>
<comment type="catalytic activity">
    <reaction evidence="6">
        <text>O-phospho-L-seryl-[protein] + H2O = L-seryl-[protein] + phosphate</text>
        <dbReference type="Rhea" id="RHEA:20629"/>
        <dbReference type="Rhea" id="RHEA-COMP:9863"/>
        <dbReference type="Rhea" id="RHEA-COMP:11604"/>
        <dbReference type="ChEBI" id="CHEBI:15377"/>
        <dbReference type="ChEBI" id="CHEBI:29999"/>
        <dbReference type="ChEBI" id="CHEBI:43474"/>
        <dbReference type="ChEBI" id="CHEBI:83421"/>
        <dbReference type="EC" id="3.1.3.16"/>
    </reaction>
</comment>
<feature type="region of interest" description="Disordered" evidence="9">
    <location>
        <begin position="197"/>
        <end position="236"/>
    </location>
</feature>
<dbReference type="GO" id="GO:0004722">
    <property type="term" value="F:protein serine/threonine phosphatase activity"/>
    <property type="evidence" value="ECO:0007669"/>
    <property type="project" value="UniProtKB-EC"/>
</dbReference>
<evidence type="ECO:0000256" key="4">
    <source>
        <dbReference type="ARBA" id="ARBA00022912"/>
    </source>
</evidence>
<dbReference type="AlphaFoldDB" id="A0A1I7RNN1"/>
<evidence type="ECO:0000313" key="14">
    <source>
        <dbReference type="WBParaSite" id="BXY_0231800.1"/>
    </source>
</evidence>
<evidence type="ECO:0000259" key="10">
    <source>
        <dbReference type="PROSITE" id="PS00125"/>
    </source>
</evidence>
<dbReference type="GO" id="GO:0005737">
    <property type="term" value="C:cytoplasm"/>
    <property type="evidence" value="ECO:0007669"/>
    <property type="project" value="TreeGrafter"/>
</dbReference>
<evidence type="ECO:0000256" key="7">
    <source>
        <dbReference type="ARBA" id="ARBA00048336"/>
    </source>
</evidence>
<dbReference type="EMBL" id="CAJFDI010000005">
    <property type="protein sequence ID" value="CAD5232154.1"/>
    <property type="molecule type" value="Genomic_DNA"/>
</dbReference>
<evidence type="ECO:0000256" key="5">
    <source>
        <dbReference type="ARBA" id="ARBA00023211"/>
    </source>
</evidence>
<dbReference type="GO" id="GO:0005634">
    <property type="term" value="C:nucleus"/>
    <property type="evidence" value="ECO:0007669"/>
    <property type="project" value="TreeGrafter"/>
</dbReference>
<sequence>MAQKPVENNKDPKQWSDGKIKSEDGKCPLENCSNGSSIDPKRSLPVQKEHLEGKSSNFPNILAGPRTPSNTSMVSSSPTSLPASLTPPDSPRTKEVPRHGAIKFDTAMLPLETPPPIPRAVTPFPFDIVDENAKASSTSGKNLHQPKLPEKATAGFNENVGPVISLRLRKTSRSKRTQAKSTVDPTRLDMKDFVDSHVEKNEEKPASKEIETVKLQSHRDAKENLESPLKEDAKNSPKLDLNNLITELMNSVTQDEKGNMVVEDRLKDPGIIEQIIVRAIESFKKLPSMLRLHAPLYIVGDIHGQFTDLLRIFALCGQPTKTVYLFLGDYVDRGPHSLEVICLLLLLRIRYPWNIHMLRGNHECSAVNRTYGFSDECESRFQHIPVTTTVWGVKATDMKGTQVWYRFQDVFNWLPFCALINERILCMHGGLSPNLERLEQLEALKRPIDPCEAGLPIDLLWADPDIKLPCGEEDPQYGPSNRGISSHFNVRAVMEACRNLGLDMIVRAHQVVQDGYEFFAQRHLVTLFSAPNYCGQYNNAGAIMSVNADLMITFKQLKPVSGTPCRKKVKSTEINFDDIDLDALCSEDEKKE</sequence>
<dbReference type="GO" id="GO:0046872">
    <property type="term" value="F:metal ion binding"/>
    <property type="evidence" value="ECO:0007669"/>
    <property type="project" value="UniProtKB-KW"/>
</dbReference>
<evidence type="ECO:0000256" key="2">
    <source>
        <dbReference type="ARBA" id="ARBA00022723"/>
    </source>
</evidence>
<feature type="compositionally biased region" description="Low complexity" evidence="9">
    <location>
        <begin position="67"/>
        <end position="87"/>
    </location>
</feature>
<dbReference type="Proteomes" id="UP000659654">
    <property type="component" value="Unassembled WGS sequence"/>
</dbReference>
<keyword evidence="5" id="KW-0464">Manganese</keyword>
<name>A0A1I7RNN1_BURXY</name>
<dbReference type="PROSITE" id="PS00125">
    <property type="entry name" value="SER_THR_PHOSPHATASE"/>
    <property type="match status" value="1"/>
</dbReference>
<reference evidence="14" key="1">
    <citation type="submission" date="2016-11" db="UniProtKB">
        <authorList>
            <consortium name="WormBaseParasite"/>
        </authorList>
    </citation>
    <scope>IDENTIFICATION</scope>
</reference>
<keyword evidence="2" id="KW-0479">Metal-binding</keyword>
<dbReference type="InterPro" id="IPR006186">
    <property type="entry name" value="Ser/Thr-sp_prot-phosphatase"/>
</dbReference>
<dbReference type="SMR" id="A0A1I7RNN1"/>
<dbReference type="Proteomes" id="UP000095284">
    <property type="component" value="Unplaced"/>
</dbReference>
<keyword evidence="13" id="KW-1185">Reference proteome</keyword>